<keyword evidence="3" id="KW-1185">Reference proteome</keyword>
<dbReference type="EMBL" id="JAXBLV010000176">
    <property type="protein sequence ID" value="MDY3560225.1"/>
    <property type="molecule type" value="Genomic_DNA"/>
</dbReference>
<name>A0ABU5EYM8_9BACT</name>
<proteinExistence type="predicted"/>
<comment type="caution">
    <text evidence="2">The sequence shown here is derived from an EMBL/GenBank/DDBJ whole genome shotgun (WGS) entry which is preliminary data.</text>
</comment>
<sequence>MNPPPSTSPGAPSRAPGSPWPLDEAAAYLHISARHLQRLIDASKVRSVRLGRRRLIPDAEVQRLARNGC</sequence>
<reference evidence="3" key="1">
    <citation type="journal article" date="2023" name="Mar. Drugs">
        <title>Gemmata algarum, a Novel Planctomycete Isolated from an Algal Mat, Displays Antimicrobial Activity.</title>
        <authorList>
            <person name="Kumar G."/>
            <person name="Kallscheuer N."/>
            <person name="Kashif M."/>
            <person name="Ahamad S."/>
            <person name="Jagadeeshwari U."/>
            <person name="Pannikurungottu S."/>
            <person name="Haufschild T."/>
            <person name="Kabuu M."/>
            <person name="Sasikala C."/>
            <person name="Jogler C."/>
            <person name="Ramana C."/>
        </authorList>
    </citation>
    <scope>NUCLEOTIDE SEQUENCE [LARGE SCALE GENOMIC DNA]</scope>
    <source>
        <strain evidence="3">JC673</strain>
    </source>
</reference>
<feature type="domain" description="Helix-turn-helix" evidence="1">
    <location>
        <begin position="23"/>
        <end position="67"/>
    </location>
</feature>
<dbReference type="GO" id="GO:0003677">
    <property type="term" value="F:DNA binding"/>
    <property type="evidence" value="ECO:0007669"/>
    <property type="project" value="UniProtKB-KW"/>
</dbReference>
<dbReference type="InterPro" id="IPR041657">
    <property type="entry name" value="HTH_17"/>
</dbReference>
<evidence type="ECO:0000313" key="3">
    <source>
        <dbReference type="Proteomes" id="UP001272242"/>
    </source>
</evidence>
<evidence type="ECO:0000313" key="2">
    <source>
        <dbReference type="EMBL" id="MDY3560225.1"/>
    </source>
</evidence>
<dbReference type="InterPro" id="IPR010093">
    <property type="entry name" value="SinI_DNA-bd"/>
</dbReference>
<dbReference type="Proteomes" id="UP001272242">
    <property type="component" value="Unassembled WGS sequence"/>
</dbReference>
<dbReference type="Pfam" id="PF12728">
    <property type="entry name" value="HTH_17"/>
    <property type="match status" value="1"/>
</dbReference>
<evidence type="ECO:0000259" key="1">
    <source>
        <dbReference type="Pfam" id="PF12728"/>
    </source>
</evidence>
<dbReference type="NCBIfam" id="TIGR01764">
    <property type="entry name" value="excise"/>
    <property type="match status" value="1"/>
</dbReference>
<organism evidence="2 3">
    <name type="scientific">Gemmata algarum</name>
    <dbReference type="NCBI Taxonomy" id="2975278"/>
    <lineage>
        <taxon>Bacteria</taxon>
        <taxon>Pseudomonadati</taxon>
        <taxon>Planctomycetota</taxon>
        <taxon>Planctomycetia</taxon>
        <taxon>Gemmatales</taxon>
        <taxon>Gemmataceae</taxon>
        <taxon>Gemmata</taxon>
    </lineage>
</organism>
<dbReference type="RefSeq" id="WP_320686843.1">
    <property type="nucleotide sequence ID" value="NZ_JAXBLV010000176.1"/>
</dbReference>
<gene>
    <name evidence="2" type="ORF">R5W23_001451</name>
</gene>
<keyword evidence="2" id="KW-0238">DNA-binding</keyword>
<protein>
    <submittedName>
        <fullName evidence="2">Excisionase family DNA-binding protein</fullName>
    </submittedName>
</protein>
<accession>A0ABU5EYM8</accession>